<dbReference type="SUPFAM" id="SSF56112">
    <property type="entry name" value="Protein kinase-like (PK-like)"/>
    <property type="match status" value="1"/>
</dbReference>
<dbReference type="GO" id="GO:0004674">
    <property type="term" value="F:protein serine/threonine kinase activity"/>
    <property type="evidence" value="ECO:0007669"/>
    <property type="project" value="TreeGrafter"/>
</dbReference>
<accession>A0AAF3FDN2</accession>
<dbReference type="Gene3D" id="1.10.510.10">
    <property type="entry name" value="Transferase(Phosphotransferase) domain 1"/>
    <property type="match status" value="1"/>
</dbReference>
<dbReference type="WBParaSite" id="MBELARI_LOCUS401">
    <property type="protein sequence ID" value="MBELARI_LOCUS401"/>
    <property type="gene ID" value="MBELARI_LOCUS401"/>
</dbReference>
<evidence type="ECO:0000313" key="2">
    <source>
        <dbReference type="Proteomes" id="UP000887575"/>
    </source>
</evidence>
<keyword evidence="2" id="KW-1185">Reference proteome</keyword>
<proteinExistence type="predicted"/>
<dbReference type="AlphaFoldDB" id="A0AAF3FDN2"/>
<dbReference type="Proteomes" id="UP000887575">
    <property type="component" value="Unassembled WGS sequence"/>
</dbReference>
<sequence>MSQLIPPKNGAFGTVSLVDDPFNSGISTKSSWEVIGRGSFGKVYLLKEYEPPIEYCCEGSLRNVICDPTVNYSMATLTKWAHNIFSALRFLKMKRIAHRDVKLENIFVTEGFELKLGDFGIFKRFEDGKEVAIDNAGTPNYMAPELLETSSQLSEDDLYQCDVFAAGLVLWEATFRERLPNSSSGNSPITLHFPSTTSPDVQQCFDLIERCSSSKISIKSRLTTEQALLEVESLGENFKSLIFEPERSRNQCLKTLPEGLCIEMPTTHNSLHPPDATFGTDGADMCFGKTNTIDSPERNAQQSIEMG</sequence>
<protein>
    <recommendedName>
        <fullName evidence="1">Protein kinase domain-containing protein</fullName>
    </recommendedName>
</protein>
<dbReference type="InterPro" id="IPR051681">
    <property type="entry name" value="Ser/Thr_Kinases-Pseudokinases"/>
</dbReference>
<feature type="domain" description="Protein kinase" evidence="1">
    <location>
        <begin position="1"/>
        <end position="234"/>
    </location>
</feature>
<dbReference type="PANTHER" id="PTHR44329">
    <property type="entry name" value="SERINE/THREONINE-PROTEIN KINASE TNNI3K-RELATED"/>
    <property type="match status" value="1"/>
</dbReference>
<organism evidence="2 3">
    <name type="scientific">Mesorhabditis belari</name>
    <dbReference type="NCBI Taxonomy" id="2138241"/>
    <lineage>
        <taxon>Eukaryota</taxon>
        <taxon>Metazoa</taxon>
        <taxon>Ecdysozoa</taxon>
        <taxon>Nematoda</taxon>
        <taxon>Chromadorea</taxon>
        <taxon>Rhabditida</taxon>
        <taxon>Rhabditina</taxon>
        <taxon>Rhabditomorpha</taxon>
        <taxon>Rhabditoidea</taxon>
        <taxon>Rhabditidae</taxon>
        <taxon>Mesorhabditinae</taxon>
        <taxon>Mesorhabditis</taxon>
    </lineage>
</organism>
<dbReference type="SMART" id="SM00220">
    <property type="entry name" value="S_TKc"/>
    <property type="match status" value="1"/>
</dbReference>
<evidence type="ECO:0000259" key="1">
    <source>
        <dbReference type="PROSITE" id="PS50011"/>
    </source>
</evidence>
<reference evidence="3" key="1">
    <citation type="submission" date="2024-02" db="UniProtKB">
        <authorList>
            <consortium name="WormBaseParasite"/>
        </authorList>
    </citation>
    <scope>IDENTIFICATION</scope>
</reference>
<dbReference type="Pfam" id="PF00069">
    <property type="entry name" value="Pkinase"/>
    <property type="match status" value="1"/>
</dbReference>
<dbReference type="InterPro" id="IPR011009">
    <property type="entry name" value="Kinase-like_dom_sf"/>
</dbReference>
<dbReference type="InterPro" id="IPR000719">
    <property type="entry name" value="Prot_kinase_dom"/>
</dbReference>
<evidence type="ECO:0000313" key="3">
    <source>
        <dbReference type="WBParaSite" id="MBELARI_LOCUS401"/>
    </source>
</evidence>
<dbReference type="GO" id="GO:0005524">
    <property type="term" value="F:ATP binding"/>
    <property type="evidence" value="ECO:0007669"/>
    <property type="project" value="InterPro"/>
</dbReference>
<name>A0AAF3FDN2_9BILA</name>
<dbReference type="InterPro" id="IPR008271">
    <property type="entry name" value="Ser/Thr_kinase_AS"/>
</dbReference>
<dbReference type="PROSITE" id="PS50011">
    <property type="entry name" value="PROTEIN_KINASE_DOM"/>
    <property type="match status" value="1"/>
</dbReference>
<dbReference type="PROSITE" id="PS00108">
    <property type="entry name" value="PROTEIN_KINASE_ST"/>
    <property type="match status" value="1"/>
</dbReference>